<dbReference type="InterPro" id="IPR012165">
    <property type="entry name" value="Cyt_c3_hydrogenase_gsu"/>
</dbReference>
<dbReference type="GO" id="GO:0044205">
    <property type="term" value="P:'de novo' UMP biosynthetic process"/>
    <property type="evidence" value="ECO:0007669"/>
    <property type="project" value="UniProtKB-UniRule"/>
</dbReference>
<comment type="cofactor">
    <cofactor evidence="11 12">
        <name>FAD</name>
        <dbReference type="ChEBI" id="CHEBI:57692"/>
    </cofactor>
    <text evidence="11 12">Binds 1 FAD per subunit.</text>
</comment>
<evidence type="ECO:0000256" key="4">
    <source>
        <dbReference type="ARBA" id="ARBA00022714"/>
    </source>
</evidence>
<evidence type="ECO:0000256" key="11">
    <source>
        <dbReference type="HAMAP-Rule" id="MF_01211"/>
    </source>
</evidence>
<dbReference type="InterPro" id="IPR017938">
    <property type="entry name" value="Riboflavin_synthase-like_b-brl"/>
</dbReference>
<dbReference type="GO" id="GO:0016491">
    <property type="term" value="F:oxidoreductase activity"/>
    <property type="evidence" value="ECO:0007669"/>
    <property type="project" value="InterPro"/>
</dbReference>
<keyword evidence="2 11" id="KW-0813">Transport</keyword>
<keyword evidence="9 11" id="KW-0408">Iron</keyword>
<evidence type="ECO:0000256" key="6">
    <source>
        <dbReference type="ARBA" id="ARBA00022827"/>
    </source>
</evidence>
<dbReference type="EMBL" id="PUAP01000030">
    <property type="protein sequence ID" value="PQF22592.1"/>
    <property type="molecule type" value="Genomic_DNA"/>
</dbReference>
<dbReference type="NCBIfam" id="NF000797">
    <property type="entry name" value="PRK00054.1-2"/>
    <property type="match status" value="1"/>
</dbReference>
<keyword evidence="6 11" id="KW-0274">FAD</keyword>
<evidence type="ECO:0000256" key="5">
    <source>
        <dbReference type="ARBA" id="ARBA00022723"/>
    </source>
</evidence>
<dbReference type="Gene3D" id="3.40.50.80">
    <property type="entry name" value="Nucleotide-binding domain of ferredoxin-NADP reductase (FNR) module"/>
    <property type="match status" value="1"/>
</dbReference>
<evidence type="ECO:0000313" key="16">
    <source>
        <dbReference type="Proteomes" id="UP000237934"/>
    </source>
</evidence>
<dbReference type="InterPro" id="IPR039261">
    <property type="entry name" value="FNR_nucleotide-bd"/>
</dbReference>
<dbReference type="Pfam" id="PF10418">
    <property type="entry name" value="DHODB_Fe-S_bind"/>
    <property type="match status" value="1"/>
</dbReference>
<evidence type="ECO:0000259" key="14">
    <source>
        <dbReference type="PROSITE" id="PS51384"/>
    </source>
</evidence>
<feature type="binding site" evidence="11 12">
    <location>
        <begin position="69"/>
        <end position="72"/>
    </location>
    <ligand>
        <name>FAD</name>
        <dbReference type="ChEBI" id="CHEBI:57692"/>
    </ligand>
</feature>
<comment type="pathway">
    <text evidence="11">Pyrimidine metabolism; UMP biosynthesis via de novo pathway; orotate from (S)-dihydroorotate (NAD(+) route): step 1/1.</text>
</comment>
<comment type="subunit">
    <text evidence="11">Heterotetramer of 2 PyrK and 2 PyrD type B subunits.</text>
</comment>
<dbReference type="HAMAP" id="MF_01211">
    <property type="entry name" value="DHODB_Fe_S_bind"/>
    <property type="match status" value="1"/>
</dbReference>
<dbReference type="GO" id="GO:0046872">
    <property type="term" value="F:metal ion binding"/>
    <property type="evidence" value="ECO:0007669"/>
    <property type="project" value="UniProtKB-KW"/>
</dbReference>
<dbReference type="GO" id="GO:0009055">
    <property type="term" value="F:electron transfer activity"/>
    <property type="evidence" value="ECO:0007669"/>
    <property type="project" value="UniProtKB-UniRule"/>
</dbReference>
<organism evidence="15 16">
    <name type="scientific">Enterococcus mundtii</name>
    <dbReference type="NCBI Taxonomy" id="53346"/>
    <lineage>
        <taxon>Bacteria</taxon>
        <taxon>Bacillati</taxon>
        <taxon>Bacillota</taxon>
        <taxon>Bacilli</taxon>
        <taxon>Lactobacillales</taxon>
        <taxon>Enterococcaceae</taxon>
        <taxon>Enterococcus</taxon>
    </lineage>
</organism>
<keyword evidence="4 11" id="KW-0001">2Fe-2S</keyword>
<keyword evidence="5 11" id="KW-0479">Metal-binding</keyword>
<evidence type="ECO:0000256" key="7">
    <source>
        <dbReference type="ARBA" id="ARBA00022975"/>
    </source>
</evidence>
<dbReference type="PROSITE" id="PS51384">
    <property type="entry name" value="FAD_FR"/>
    <property type="match status" value="1"/>
</dbReference>
<feature type="binding site" evidence="11 12">
    <location>
        <begin position="93"/>
        <end position="94"/>
    </location>
    <ligand>
        <name>FAD</name>
        <dbReference type="ChEBI" id="CHEBI:57692"/>
    </ligand>
</feature>
<comment type="similarity">
    <text evidence="1 11">Belongs to the PyrK family.</text>
</comment>
<keyword evidence="10 11" id="KW-0411">Iron-sulfur</keyword>
<evidence type="ECO:0000256" key="2">
    <source>
        <dbReference type="ARBA" id="ARBA00022448"/>
    </source>
</evidence>
<evidence type="ECO:0000256" key="3">
    <source>
        <dbReference type="ARBA" id="ARBA00022630"/>
    </source>
</evidence>
<dbReference type="Gene3D" id="2.10.240.10">
    <property type="entry name" value="Dihydroorotate dehydrogenase, electron transfer subunit"/>
    <property type="match status" value="1"/>
</dbReference>
<evidence type="ECO:0000313" key="15">
    <source>
        <dbReference type="EMBL" id="PQF22592.1"/>
    </source>
</evidence>
<evidence type="ECO:0000256" key="8">
    <source>
        <dbReference type="ARBA" id="ARBA00022982"/>
    </source>
</evidence>
<evidence type="ECO:0000256" key="10">
    <source>
        <dbReference type="ARBA" id="ARBA00023014"/>
    </source>
</evidence>
<comment type="caution">
    <text evidence="15">The sequence shown here is derived from an EMBL/GenBank/DDBJ whole genome shotgun (WGS) entry which is preliminary data.</text>
</comment>
<dbReference type="InterPro" id="IPR037117">
    <property type="entry name" value="Dihydroorotate_DH_ele_sf"/>
</dbReference>
<sequence>MNKAKQSSEKVPKHRSVKMKQEVMKIVHQRQLAPRIYEMTLTGELVKEMTHPGQFLHIRVPRADLLLRRPISINQIDQSQKTCRIIYRVEGDGTKHFAELTAGDSLDVLGPLGNGFNLSGLTKEDEVFVVGGGIGVPPLYELSKQLKERGVKAIHFLGFASQEVMYYEEEFLKLGDTRIATDDGTYGLHGNVGNLLLAAKDKPAAVFACGSNGLLKTVEQLFAGHPNVQLSLESRMACGVGACYACVCHVPGDETGTKSLKVCDEGPIFQAGEVIL</sequence>
<dbReference type="Gene3D" id="2.40.30.10">
    <property type="entry name" value="Translation factors"/>
    <property type="match status" value="1"/>
</dbReference>
<dbReference type="GO" id="GO:0051537">
    <property type="term" value="F:2 iron, 2 sulfur cluster binding"/>
    <property type="evidence" value="ECO:0007669"/>
    <property type="project" value="UniProtKB-KW"/>
</dbReference>
<feature type="binding site" evidence="11 13">
    <location>
        <position position="243"/>
    </location>
    <ligand>
        <name>[2Fe-2S] cluster</name>
        <dbReference type="ChEBI" id="CHEBI:190135"/>
    </ligand>
</feature>
<dbReference type="PANTHER" id="PTHR43513">
    <property type="entry name" value="DIHYDROOROTATE DEHYDROGENASE B (NAD(+)), ELECTRON TRANSFER SUBUNIT"/>
    <property type="match status" value="1"/>
</dbReference>
<dbReference type="InterPro" id="IPR017927">
    <property type="entry name" value="FAD-bd_FR_type"/>
</dbReference>
<feature type="binding site" evidence="11 13">
    <location>
        <position position="263"/>
    </location>
    <ligand>
        <name>[2Fe-2S] cluster</name>
        <dbReference type="ChEBI" id="CHEBI:190135"/>
    </ligand>
</feature>
<reference evidence="15 16" key="1">
    <citation type="journal article" date="2018" name="Pathog. Dis.">
        <title>Whole-genome sequencing based characterization of antimicrobial resistance in Enterococcus.</title>
        <authorList>
            <person name="Tyson G."/>
        </authorList>
    </citation>
    <scope>NUCLEOTIDE SEQUENCE [LARGE SCALE GENOMIC DNA]</scope>
    <source>
        <strain evidence="15 16">CVM N55263</strain>
    </source>
</reference>
<gene>
    <name evidence="11" type="primary">pyrK</name>
    <name evidence="15" type="ORF">CUS89_10555</name>
</gene>
<dbReference type="NCBIfam" id="NF000799">
    <property type="entry name" value="PRK00054.1-4"/>
    <property type="match status" value="1"/>
</dbReference>
<proteinExistence type="inferred from homology"/>
<dbReference type="Proteomes" id="UP000237934">
    <property type="component" value="Unassembled WGS sequence"/>
</dbReference>
<name>A0A2S7RSI5_ENTMU</name>
<feature type="domain" description="FAD-binding FR-type" evidence="14">
    <location>
        <begin position="19"/>
        <end position="118"/>
    </location>
</feature>
<comment type="cofactor">
    <cofactor evidence="11">
        <name>[2Fe-2S] cluster</name>
        <dbReference type="ChEBI" id="CHEBI:190135"/>
    </cofactor>
    <text evidence="11">Binds 1 [2Fe-2S] cluster per subunit.</text>
</comment>
<dbReference type="AlphaFoldDB" id="A0A2S7RSI5"/>
<feature type="binding site" evidence="11 12">
    <location>
        <begin position="86"/>
        <end position="88"/>
    </location>
    <ligand>
        <name>FAD</name>
        <dbReference type="ChEBI" id="CHEBI:57692"/>
    </ligand>
</feature>
<evidence type="ECO:0000256" key="1">
    <source>
        <dbReference type="ARBA" id="ARBA00006422"/>
    </source>
</evidence>
<protein>
    <recommendedName>
        <fullName evidence="11">Dihydroorotate dehydrogenase B (NAD(+)), electron transfer subunit</fullName>
    </recommendedName>
    <alternativeName>
        <fullName evidence="11">Dihydroorotate oxidase B, electron transfer subunit</fullName>
    </alternativeName>
</protein>
<accession>A0A2S7RSI5</accession>
<dbReference type="CDD" id="cd06218">
    <property type="entry name" value="DHOD_e_trans"/>
    <property type="match status" value="1"/>
</dbReference>
<evidence type="ECO:0000256" key="12">
    <source>
        <dbReference type="PIRSR" id="PIRSR006816-1"/>
    </source>
</evidence>
<feature type="binding site" evidence="11 13">
    <location>
        <position position="238"/>
    </location>
    <ligand>
        <name>[2Fe-2S] cluster</name>
        <dbReference type="ChEBI" id="CHEBI:190135"/>
    </ligand>
</feature>
<dbReference type="PIRSF" id="PIRSF006816">
    <property type="entry name" value="Cyc3_hyd_g"/>
    <property type="match status" value="1"/>
</dbReference>
<dbReference type="InterPro" id="IPR023455">
    <property type="entry name" value="Dihydroorotate_DHASE_ETsu"/>
</dbReference>
<comment type="cofactor">
    <cofactor evidence="13">
        <name>[2Fe-2S] cluster</name>
        <dbReference type="ChEBI" id="CHEBI:190135"/>
    </cofactor>
    <text evidence="13">Binds 1 [2Fe-2S] cluster per subunit.</text>
</comment>
<evidence type="ECO:0000256" key="9">
    <source>
        <dbReference type="ARBA" id="ARBA00023004"/>
    </source>
</evidence>
<dbReference type="InterPro" id="IPR019480">
    <property type="entry name" value="Dihydroorotate_DH_Fe-S-bd"/>
</dbReference>
<evidence type="ECO:0000256" key="13">
    <source>
        <dbReference type="PIRSR" id="PIRSR006816-2"/>
    </source>
</evidence>
<dbReference type="GO" id="GO:0050660">
    <property type="term" value="F:flavin adenine dinucleotide binding"/>
    <property type="evidence" value="ECO:0007669"/>
    <property type="project" value="InterPro"/>
</dbReference>
<feature type="binding site" evidence="11 13">
    <location>
        <position position="246"/>
    </location>
    <ligand>
        <name>[2Fe-2S] cluster</name>
        <dbReference type="ChEBI" id="CHEBI:190135"/>
    </ligand>
</feature>
<dbReference type="PANTHER" id="PTHR43513:SF3">
    <property type="entry name" value="DIHYDROOROTATE DEHYDROGENASE B (NAD(+)), ELECTRON TRANSFER SUBUNIT-RELATED"/>
    <property type="match status" value="1"/>
</dbReference>
<keyword evidence="7 11" id="KW-0665">Pyrimidine biosynthesis</keyword>
<keyword evidence="8 11" id="KW-0249">Electron transport</keyword>
<dbReference type="SUPFAM" id="SSF52343">
    <property type="entry name" value="Ferredoxin reductase-like, C-terminal NADP-linked domain"/>
    <property type="match status" value="1"/>
</dbReference>
<dbReference type="UniPathway" id="UPA00070">
    <property type="reaction ID" value="UER00945"/>
</dbReference>
<dbReference type="InterPro" id="IPR050353">
    <property type="entry name" value="PyrK_electron_transfer"/>
</dbReference>
<keyword evidence="3 11" id="KW-0285">Flavoprotein</keyword>
<dbReference type="SUPFAM" id="SSF63380">
    <property type="entry name" value="Riboflavin synthase domain-like"/>
    <property type="match status" value="1"/>
</dbReference>
<comment type="function">
    <text evidence="11">Responsible for channeling the electrons from the oxidation of dihydroorotate from the FMN redox center in the PyrD type B subunit to the ultimate electron acceptor NAD(+).</text>
</comment>